<keyword evidence="1" id="KW-0472">Membrane</keyword>
<keyword evidence="1" id="KW-1133">Transmembrane helix</keyword>
<dbReference type="Proteomes" id="UP000468591">
    <property type="component" value="Unassembled WGS sequence"/>
</dbReference>
<gene>
    <name evidence="3" type="ORF">GV827_20310</name>
</gene>
<keyword evidence="1" id="KW-0812">Transmembrane</keyword>
<keyword evidence="4" id="KW-1185">Reference proteome</keyword>
<evidence type="ECO:0000313" key="3">
    <source>
        <dbReference type="EMBL" id="NEK24722.1"/>
    </source>
</evidence>
<name>A0A6P0CEY7_9RHOB</name>
<sequence length="216" mass="22994">MVDRGSLQAFFDEEDGVTLVEALLVTPIVILAITVMVELGVAMFQWNQSVKAIQIGARAASVSEPLMTWETYEAAMMSDWSGTNEGDPTPVAAVTISCGAGSSPCDSDGMDRLLTGGDGACGEGGLPIGMCDVAPWIRAENVLVTYSRSGLGYVGRPCGPVSTVTVELSDVEVELLFLDRVLELFIPDRSPFEKITIPRHRVSATSEDLSNSNKSC</sequence>
<organism evidence="3 4">
    <name type="scientific">Sulfitobacter sediminilitoris</name>
    <dbReference type="NCBI Taxonomy" id="2698830"/>
    <lineage>
        <taxon>Bacteria</taxon>
        <taxon>Pseudomonadati</taxon>
        <taxon>Pseudomonadota</taxon>
        <taxon>Alphaproteobacteria</taxon>
        <taxon>Rhodobacterales</taxon>
        <taxon>Roseobacteraceae</taxon>
        <taxon>Sulfitobacter</taxon>
    </lineage>
</organism>
<reference evidence="3 4" key="1">
    <citation type="submission" date="2020-01" db="EMBL/GenBank/DDBJ databases">
        <title>Sulfitobacter sediminilitoris sp. nov., isolated from a tidal flat.</title>
        <authorList>
            <person name="Park S."/>
            <person name="Yoon J.-H."/>
        </authorList>
    </citation>
    <scope>NUCLEOTIDE SEQUENCE [LARGE SCALE GENOMIC DNA]</scope>
    <source>
        <strain evidence="3 4">JBTF-M27</strain>
    </source>
</reference>
<feature type="domain" description="TadE-like" evidence="2">
    <location>
        <begin position="16"/>
        <end position="58"/>
    </location>
</feature>
<proteinExistence type="predicted"/>
<protein>
    <submittedName>
        <fullName evidence="3">Pilus assembly protein</fullName>
    </submittedName>
</protein>
<dbReference type="AlphaFoldDB" id="A0A6P0CEY7"/>
<feature type="transmembrane region" description="Helical" evidence="1">
    <location>
        <begin position="22"/>
        <end position="44"/>
    </location>
</feature>
<evidence type="ECO:0000313" key="4">
    <source>
        <dbReference type="Proteomes" id="UP000468591"/>
    </source>
</evidence>
<dbReference type="EMBL" id="JAABNT010000020">
    <property type="protein sequence ID" value="NEK24722.1"/>
    <property type="molecule type" value="Genomic_DNA"/>
</dbReference>
<dbReference type="Pfam" id="PF07811">
    <property type="entry name" value="TadE"/>
    <property type="match status" value="1"/>
</dbReference>
<accession>A0A6P0CEY7</accession>
<evidence type="ECO:0000256" key="1">
    <source>
        <dbReference type="SAM" id="Phobius"/>
    </source>
</evidence>
<evidence type="ECO:0000259" key="2">
    <source>
        <dbReference type="Pfam" id="PF07811"/>
    </source>
</evidence>
<comment type="caution">
    <text evidence="3">The sequence shown here is derived from an EMBL/GenBank/DDBJ whole genome shotgun (WGS) entry which is preliminary data.</text>
</comment>
<dbReference type="InterPro" id="IPR012495">
    <property type="entry name" value="TadE-like_dom"/>
</dbReference>